<accession>A0A327WNK1</accession>
<name>A0A327WNK1_9GAMM</name>
<protein>
    <recommendedName>
        <fullName evidence="4">TraB family protein</fullName>
    </recommendedName>
</protein>
<dbReference type="InterPro" id="IPR002816">
    <property type="entry name" value="TraB/PrgY/GumN_fam"/>
</dbReference>
<dbReference type="Pfam" id="PF01963">
    <property type="entry name" value="TraB_PrgY_gumN"/>
    <property type="match status" value="1"/>
</dbReference>
<keyword evidence="1" id="KW-0732">Signal</keyword>
<dbReference type="CDD" id="cd14789">
    <property type="entry name" value="Tiki"/>
    <property type="match status" value="1"/>
</dbReference>
<organism evidence="2 3">
    <name type="scientific">Aliidiomarina maris</name>
    <dbReference type="NCBI Taxonomy" id="531312"/>
    <lineage>
        <taxon>Bacteria</taxon>
        <taxon>Pseudomonadati</taxon>
        <taxon>Pseudomonadota</taxon>
        <taxon>Gammaproteobacteria</taxon>
        <taxon>Alteromonadales</taxon>
        <taxon>Idiomarinaceae</taxon>
        <taxon>Aliidiomarina</taxon>
    </lineage>
</organism>
<evidence type="ECO:0000313" key="3">
    <source>
        <dbReference type="Proteomes" id="UP000249203"/>
    </source>
</evidence>
<reference evidence="2 3" key="1">
    <citation type="submission" date="2018-06" db="EMBL/GenBank/DDBJ databases">
        <title>Genomic Encyclopedia of Type Strains, Phase III (KMG-III): the genomes of soil and plant-associated and newly described type strains.</title>
        <authorList>
            <person name="Whitman W."/>
        </authorList>
    </citation>
    <scope>NUCLEOTIDE SEQUENCE [LARGE SCALE GENOMIC DNA]</scope>
    <source>
        <strain evidence="2 3">CGMCC 1.15366</strain>
    </source>
</reference>
<evidence type="ECO:0000256" key="1">
    <source>
        <dbReference type="SAM" id="SignalP"/>
    </source>
</evidence>
<feature type="chain" id="PRO_5016316083" description="TraB family protein" evidence="1">
    <location>
        <begin position="27"/>
        <end position="290"/>
    </location>
</feature>
<sequence>MTGKTLKTFVNTCATAALLVAGSAQASLLWKVSGNDLEQPSYLFGTVHMICQSDFYMDERIEQAFANTQSLMLELDMSSESEMMRLQQLMVNPSGPYLDEYLDDDQYAQVDAFFQQHVGAGLQFLGALKPFALQATAMAVTASCDEVVSYEGYFLEQAMTGDYTVTAVESAEFQATLFDDIPMQQQVNWLWEIVDDVEAGQALFQELTSVYLSEDMDALFEVIVSEPEFQEYQGLILDDRNLAWVEPIRAQIHQQPTFIAVGSGHIAGELGMLELLRAEGYTVEPIARAD</sequence>
<dbReference type="RefSeq" id="WP_157983205.1">
    <property type="nucleotide sequence ID" value="NZ_PIPK01000002.1"/>
</dbReference>
<dbReference type="PANTHER" id="PTHR40590">
    <property type="entry name" value="CYTOPLASMIC PROTEIN-RELATED"/>
    <property type="match status" value="1"/>
</dbReference>
<dbReference type="InterPro" id="IPR047111">
    <property type="entry name" value="YbaP-like"/>
</dbReference>
<evidence type="ECO:0000313" key="2">
    <source>
        <dbReference type="EMBL" id="RAJ93938.1"/>
    </source>
</evidence>
<dbReference type="PANTHER" id="PTHR40590:SF1">
    <property type="entry name" value="CYTOPLASMIC PROTEIN"/>
    <property type="match status" value="1"/>
</dbReference>
<dbReference type="EMBL" id="QLMD01000015">
    <property type="protein sequence ID" value="RAJ93938.1"/>
    <property type="molecule type" value="Genomic_DNA"/>
</dbReference>
<comment type="caution">
    <text evidence="2">The sequence shown here is derived from an EMBL/GenBank/DDBJ whole genome shotgun (WGS) entry which is preliminary data.</text>
</comment>
<feature type="signal peptide" evidence="1">
    <location>
        <begin position="1"/>
        <end position="26"/>
    </location>
</feature>
<evidence type="ECO:0008006" key="4">
    <source>
        <dbReference type="Google" id="ProtNLM"/>
    </source>
</evidence>
<dbReference type="Proteomes" id="UP000249203">
    <property type="component" value="Unassembled WGS sequence"/>
</dbReference>
<dbReference type="AlphaFoldDB" id="A0A327WNK1"/>
<gene>
    <name evidence="2" type="ORF">B0I24_11541</name>
</gene>
<proteinExistence type="predicted"/>